<dbReference type="Proteomes" id="UP000254939">
    <property type="component" value="Unassembled WGS sequence"/>
</dbReference>
<dbReference type="AlphaFoldDB" id="A0A370KLR8"/>
<proteinExistence type="predicted"/>
<reference evidence="1 2" key="1">
    <citation type="submission" date="2017-03" db="EMBL/GenBank/DDBJ databases">
        <title>Genome analysis of Rhizobial strains effectives or ineffectives for nitrogen fixation isolated from bean seeds.</title>
        <authorList>
            <person name="Peralta H."/>
            <person name="Aguilar-Vera A."/>
            <person name="Mora Y."/>
            <person name="Vargas-Lagunas C."/>
            <person name="Girard L."/>
            <person name="Mora J."/>
        </authorList>
    </citation>
    <scope>NUCLEOTIDE SEQUENCE [LARGE SCALE GENOMIC DNA]</scope>
    <source>
        <strain evidence="1 2">CCGM3</strain>
    </source>
</reference>
<evidence type="ECO:0000313" key="2">
    <source>
        <dbReference type="Proteomes" id="UP000254939"/>
    </source>
</evidence>
<sequence>MEKQFKALKQHEYLEKLRAGELDTAQKRKELLDAYAEEL</sequence>
<comment type="caution">
    <text evidence="1">The sequence shown here is derived from an EMBL/GenBank/DDBJ whole genome shotgun (WGS) entry which is preliminary data.</text>
</comment>
<name>A0A370KLR8_9HYPH</name>
<gene>
    <name evidence="1" type="ORF">B5K06_21095</name>
</gene>
<accession>A0A370KLR8</accession>
<evidence type="ECO:0000313" key="1">
    <source>
        <dbReference type="EMBL" id="RDJ08210.1"/>
    </source>
</evidence>
<dbReference type="EMBL" id="NAAC01000020">
    <property type="protein sequence ID" value="RDJ08210.1"/>
    <property type="molecule type" value="Genomic_DNA"/>
</dbReference>
<feature type="non-terminal residue" evidence="1">
    <location>
        <position position="1"/>
    </location>
</feature>
<protein>
    <submittedName>
        <fullName evidence="1">Recombinase</fullName>
    </submittedName>
</protein>
<organism evidence="1 2">
    <name type="scientific">Rhizobium grahamii</name>
    <dbReference type="NCBI Taxonomy" id="1120045"/>
    <lineage>
        <taxon>Bacteria</taxon>
        <taxon>Pseudomonadati</taxon>
        <taxon>Pseudomonadota</taxon>
        <taxon>Alphaproteobacteria</taxon>
        <taxon>Hyphomicrobiales</taxon>
        <taxon>Rhizobiaceae</taxon>
        <taxon>Rhizobium/Agrobacterium group</taxon>
        <taxon>Rhizobium</taxon>
    </lineage>
</organism>